<dbReference type="NCBIfam" id="TIGR03916">
    <property type="entry name" value="rSAM_link_UDG"/>
    <property type="match status" value="1"/>
</dbReference>
<dbReference type="Gene3D" id="3.20.20.70">
    <property type="entry name" value="Aldolase class I"/>
    <property type="match status" value="1"/>
</dbReference>
<dbReference type="EMBL" id="MTHB01000096">
    <property type="protein sequence ID" value="OXC77723.1"/>
    <property type="molecule type" value="Genomic_DNA"/>
</dbReference>
<dbReference type="Gene3D" id="1.10.150.320">
    <property type="entry name" value="Photosystem II 12 kDa extrinsic protein"/>
    <property type="match status" value="1"/>
</dbReference>
<dbReference type="InterPro" id="IPR023874">
    <property type="entry name" value="DNA_rSAM_put"/>
</dbReference>
<proteinExistence type="predicted"/>
<dbReference type="SUPFAM" id="SSF102114">
    <property type="entry name" value="Radical SAM enzymes"/>
    <property type="match status" value="1"/>
</dbReference>
<dbReference type="InterPro" id="IPR058240">
    <property type="entry name" value="rSAM_sf"/>
</dbReference>
<dbReference type="GO" id="GO:0046872">
    <property type="term" value="F:metal ion binding"/>
    <property type="evidence" value="ECO:0007669"/>
    <property type="project" value="UniProtKB-KW"/>
</dbReference>
<keyword evidence="3" id="KW-0479">Metal-binding</keyword>
<evidence type="ECO:0000256" key="4">
    <source>
        <dbReference type="ARBA" id="ARBA00023004"/>
    </source>
</evidence>
<accession>A0A226X2Y8</accession>
<evidence type="ECO:0000313" key="7">
    <source>
        <dbReference type="EMBL" id="OXC77723.1"/>
    </source>
</evidence>
<comment type="cofactor">
    <cofactor evidence="1">
        <name>[4Fe-4S] cluster</name>
        <dbReference type="ChEBI" id="CHEBI:49883"/>
    </cofactor>
</comment>
<feature type="domain" description="Radical SAM core" evidence="6">
    <location>
        <begin position="50"/>
        <end position="289"/>
    </location>
</feature>
<dbReference type="SUPFAM" id="SSF47781">
    <property type="entry name" value="RuvA domain 2-like"/>
    <property type="match status" value="1"/>
</dbReference>
<keyword evidence="2" id="KW-0949">S-adenosyl-L-methionine</keyword>
<dbReference type="eggNOG" id="COG4277">
    <property type="taxonomic scope" value="Bacteria"/>
</dbReference>
<evidence type="ECO:0000256" key="3">
    <source>
        <dbReference type="ARBA" id="ARBA00022723"/>
    </source>
</evidence>
<dbReference type="InterPro" id="IPR013785">
    <property type="entry name" value="Aldolase_TIM"/>
</dbReference>
<evidence type="ECO:0000313" key="8">
    <source>
        <dbReference type="Proteomes" id="UP000214720"/>
    </source>
</evidence>
<dbReference type="Proteomes" id="UP000214720">
    <property type="component" value="Unassembled WGS sequence"/>
</dbReference>
<dbReference type="SFLD" id="SFLDS00029">
    <property type="entry name" value="Radical_SAM"/>
    <property type="match status" value="1"/>
</dbReference>
<dbReference type="PROSITE" id="PS51918">
    <property type="entry name" value="RADICAL_SAM"/>
    <property type="match status" value="1"/>
</dbReference>
<evidence type="ECO:0000256" key="5">
    <source>
        <dbReference type="ARBA" id="ARBA00023014"/>
    </source>
</evidence>
<evidence type="ECO:0000259" key="6">
    <source>
        <dbReference type="PROSITE" id="PS51918"/>
    </source>
</evidence>
<keyword evidence="5" id="KW-0411">Iron-sulfur</keyword>
<protein>
    <submittedName>
        <fullName evidence="7">Radical SAM domain protein</fullName>
    </submittedName>
</protein>
<dbReference type="SMART" id="SM00729">
    <property type="entry name" value="Elp3"/>
    <property type="match status" value="1"/>
</dbReference>
<dbReference type="SFLD" id="SFLDG01102">
    <property type="entry name" value="Uncharacterised_Radical_SAM_Su"/>
    <property type="match status" value="1"/>
</dbReference>
<dbReference type="InterPro" id="IPR051675">
    <property type="entry name" value="Endo/Exo/Phosphatase_dom_1"/>
</dbReference>
<dbReference type="RefSeq" id="WP_089161350.1">
    <property type="nucleotide sequence ID" value="NZ_MTHB01000096.1"/>
</dbReference>
<evidence type="ECO:0000256" key="2">
    <source>
        <dbReference type="ARBA" id="ARBA00022691"/>
    </source>
</evidence>
<dbReference type="InterPro" id="IPR007197">
    <property type="entry name" value="rSAM"/>
</dbReference>
<dbReference type="CDD" id="cd01335">
    <property type="entry name" value="Radical_SAM"/>
    <property type="match status" value="1"/>
</dbReference>
<name>A0A226X2Y8_CABSO</name>
<dbReference type="PANTHER" id="PTHR21180">
    <property type="entry name" value="ENDONUCLEASE/EXONUCLEASE/PHOSPHATASE FAMILY DOMAIN-CONTAINING PROTEIN 1"/>
    <property type="match status" value="1"/>
</dbReference>
<dbReference type="GO" id="GO:0051536">
    <property type="term" value="F:iron-sulfur cluster binding"/>
    <property type="evidence" value="ECO:0007669"/>
    <property type="project" value="UniProtKB-KW"/>
</dbReference>
<dbReference type="Pfam" id="PF04055">
    <property type="entry name" value="Radical_SAM"/>
    <property type="match status" value="1"/>
</dbReference>
<dbReference type="OrthoDB" id="9801154at2"/>
<gene>
    <name evidence="7" type="ORF">BSU04_15905</name>
</gene>
<dbReference type="InterPro" id="IPR010994">
    <property type="entry name" value="RuvA_2-like"/>
</dbReference>
<dbReference type="GO" id="GO:0003824">
    <property type="term" value="F:catalytic activity"/>
    <property type="evidence" value="ECO:0007669"/>
    <property type="project" value="InterPro"/>
</dbReference>
<reference evidence="8" key="1">
    <citation type="submission" date="2017-01" db="EMBL/GenBank/DDBJ databases">
        <title>Genome Analysis of Deinococcus marmoris KOPRI26562.</title>
        <authorList>
            <person name="Kim J.H."/>
            <person name="Oh H.-M."/>
        </authorList>
    </citation>
    <scope>NUCLEOTIDE SEQUENCE [LARGE SCALE GENOMIC DNA]</scope>
    <source>
        <strain evidence="8">PAMC 26633</strain>
    </source>
</reference>
<dbReference type="PANTHER" id="PTHR21180:SF9">
    <property type="entry name" value="TYPE II SECRETION SYSTEM PROTEIN K"/>
    <property type="match status" value="1"/>
</dbReference>
<comment type="caution">
    <text evidence="7">The sequence shown here is derived from an EMBL/GenBank/DDBJ whole genome shotgun (WGS) entry which is preliminary data.</text>
</comment>
<organism evidence="7 8">
    <name type="scientific">Caballeronia sordidicola</name>
    <name type="common">Burkholderia sordidicola</name>
    <dbReference type="NCBI Taxonomy" id="196367"/>
    <lineage>
        <taxon>Bacteria</taxon>
        <taxon>Pseudomonadati</taxon>
        <taxon>Pseudomonadota</taxon>
        <taxon>Betaproteobacteria</taxon>
        <taxon>Burkholderiales</taxon>
        <taxon>Burkholderiaceae</taxon>
        <taxon>Caballeronia</taxon>
    </lineage>
</organism>
<keyword evidence="4" id="KW-0408">Iron</keyword>
<dbReference type="AlphaFoldDB" id="A0A226X2Y8"/>
<dbReference type="InterPro" id="IPR006638">
    <property type="entry name" value="Elp3/MiaA/NifB-like_rSAM"/>
</dbReference>
<evidence type="ECO:0000256" key="1">
    <source>
        <dbReference type="ARBA" id="ARBA00001966"/>
    </source>
</evidence>
<sequence>MELLKKLEVLADAAKYDASCASSGAPKRSSRGGTGLGTSTGAGICHSFTPDGRCVSLLKILLTNFCLYDCQYCVNRRSSNVPRARFTPEEVVDLTLDFYRRNYIDGLFLSSGIIQSSNYTMEQLVRVAQSLREDHQFRGYLHLKTIPDADPELIAQAGKYADRLSVNIELPTEVSLEQLAPEKSVRTIKLAMSSIRLGQEEALSDKKAPKFAPAGQSTQMIVGADTTDDRTILRTAETLYGSYKLKRVYYSAFSPIPDSPSALPSQAPPLLREHRLYQADFLMRGYGFNVAELFGDTGSLSLDIDPKLAWALSHRHQFPVDLNRAPLRMIARVPGIGMRNAQRLVELRRSRAVRYQDLVQLRCSMAKIKPFIVTQDYRAPLKDVSSEQLRRVLTPPPVQLALL</sequence>